<dbReference type="Pfam" id="PF08241">
    <property type="entry name" value="Methyltransf_11"/>
    <property type="match status" value="1"/>
</dbReference>
<keyword evidence="1" id="KW-0489">Methyltransferase</keyword>
<proteinExistence type="predicted"/>
<gene>
    <name evidence="5" type="ORF">BV898_10634</name>
</gene>
<dbReference type="CDD" id="cd02440">
    <property type="entry name" value="AdoMet_MTases"/>
    <property type="match status" value="1"/>
</dbReference>
<reference evidence="6" key="1">
    <citation type="submission" date="2017-01" db="EMBL/GenBank/DDBJ databases">
        <title>Comparative genomics of anhydrobiosis in the tardigrade Hypsibius dujardini.</title>
        <authorList>
            <person name="Yoshida Y."/>
            <person name="Koutsovoulos G."/>
            <person name="Laetsch D."/>
            <person name="Stevens L."/>
            <person name="Kumar S."/>
            <person name="Horikawa D."/>
            <person name="Ishino K."/>
            <person name="Komine S."/>
            <person name="Tomita M."/>
            <person name="Blaxter M."/>
            <person name="Arakawa K."/>
        </authorList>
    </citation>
    <scope>NUCLEOTIDE SEQUENCE [LARGE SCALE GENOMIC DNA]</scope>
    <source>
        <strain evidence="6">Z151</strain>
    </source>
</reference>
<dbReference type="OrthoDB" id="3265906at2759"/>
<keyword evidence="5" id="KW-0830">Ubiquinone</keyword>
<evidence type="ECO:0000313" key="6">
    <source>
        <dbReference type="Proteomes" id="UP000192578"/>
    </source>
</evidence>
<evidence type="ECO:0000256" key="1">
    <source>
        <dbReference type="ARBA" id="ARBA00022603"/>
    </source>
</evidence>
<dbReference type="AlphaFoldDB" id="A0A1W0WJB8"/>
<dbReference type="InterPro" id="IPR013216">
    <property type="entry name" value="Methyltransf_11"/>
</dbReference>
<evidence type="ECO:0000259" key="4">
    <source>
        <dbReference type="Pfam" id="PF08241"/>
    </source>
</evidence>
<dbReference type="PANTHER" id="PTHR43464:SF19">
    <property type="entry name" value="UBIQUINONE BIOSYNTHESIS O-METHYLTRANSFERASE, MITOCHONDRIAL"/>
    <property type="match status" value="1"/>
</dbReference>
<dbReference type="Gene3D" id="3.40.50.150">
    <property type="entry name" value="Vaccinia Virus protein VP39"/>
    <property type="match status" value="1"/>
</dbReference>
<dbReference type="GO" id="GO:0008757">
    <property type="term" value="F:S-adenosylmethionine-dependent methyltransferase activity"/>
    <property type="evidence" value="ECO:0007669"/>
    <property type="project" value="InterPro"/>
</dbReference>
<evidence type="ECO:0000256" key="3">
    <source>
        <dbReference type="ARBA" id="ARBA00022691"/>
    </source>
</evidence>
<accession>A0A1W0WJB8</accession>
<dbReference type="PANTHER" id="PTHR43464">
    <property type="entry name" value="METHYLTRANSFERASE"/>
    <property type="match status" value="1"/>
</dbReference>
<feature type="domain" description="Methyltransferase type 11" evidence="4">
    <location>
        <begin position="131"/>
        <end position="228"/>
    </location>
</feature>
<keyword evidence="3" id="KW-0949">S-adenosyl-L-methionine</keyword>
<dbReference type="EMBL" id="MTYJ01000092">
    <property type="protein sequence ID" value="OQV15252.1"/>
    <property type="molecule type" value="Genomic_DNA"/>
</dbReference>
<protein>
    <submittedName>
        <fullName evidence="5">Ubiquinone biosynthesis O-methyltransferase</fullName>
    </submittedName>
</protein>
<dbReference type="Proteomes" id="UP000192578">
    <property type="component" value="Unassembled WGS sequence"/>
</dbReference>
<evidence type="ECO:0000313" key="5">
    <source>
        <dbReference type="EMBL" id="OQV15252.1"/>
    </source>
</evidence>
<keyword evidence="2" id="KW-0808">Transferase</keyword>
<organism evidence="5 6">
    <name type="scientific">Hypsibius exemplaris</name>
    <name type="common">Freshwater tardigrade</name>
    <dbReference type="NCBI Taxonomy" id="2072580"/>
    <lineage>
        <taxon>Eukaryota</taxon>
        <taxon>Metazoa</taxon>
        <taxon>Ecdysozoa</taxon>
        <taxon>Tardigrada</taxon>
        <taxon>Eutardigrada</taxon>
        <taxon>Parachela</taxon>
        <taxon>Hypsibioidea</taxon>
        <taxon>Hypsibiidae</taxon>
        <taxon>Hypsibius</taxon>
    </lineage>
</organism>
<keyword evidence="6" id="KW-1185">Reference proteome</keyword>
<sequence length="327" mass="37439">MARETLTLWTQTALKGPFYIARKVWRTLWVPWLIITEAFETFIWTPKRVANTSTSEDFSQTVHADRKSAVRQGLDHWWAPNPVSTDILLQRSLAADILRPLIIEIYRADILRRTNPTASRTPLLGAGICNIQCGPGFLSELLVEAGADVTGIDTTNDLIMVARAHFQKCKDKTARPTYLTMSAEELVQQHGLRYDVVVCSQPLNQSIDWRASMRNAGRLVRDGGCIVFLCPNRTAASFLWNIVMLGQLLEYFSTHMFRLYQFLRPRVVAEQAEKNGMDVVSVRGFYPWCWTRRGLKWIFSNYTGFWYAIVLEKPSVDVYNGVKKRVV</sequence>
<dbReference type="GO" id="GO:0032259">
    <property type="term" value="P:methylation"/>
    <property type="evidence" value="ECO:0007669"/>
    <property type="project" value="UniProtKB-KW"/>
</dbReference>
<dbReference type="SUPFAM" id="SSF53335">
    <property type="entry name" value="S-adenosyl-L-methionine-dependent methyltransferases"/>
    <property type="match status" value="1"/>
</dbReference>
<evidence type="ECO:0000256" key="2">
    <source>
        <dbReference type="ARBA" id="ARBA00022679"/>
    </source>
</evidence>
<comment type="caution">
    <text evidence="5">The sequence shown here is derived from an EMBL/GenBank/DDBJ whole genome shotgun (WGS) entry which is preliminary data.</text>
</comment>
<name>A0A1W0WJB8_HYPEX</name>
<dbReference type="InterPro" id="IPR029063">
    <property type="entry name" value="SAM-dependent_MTases_sf"/>
</dbReference>